<organism evidence="2 3">
    <name type="scientific">Chryseolinea soli</name>
    <dbReference type="NCBI Taxonomy" id="2321403"/>
    <lineage>
        <taxon>Bacteria</taxon>
        <taxon>Pseudomonadati</taxon>
        <taxon>Bacteroidota</taxon>
        <taxon>Cytophagia</taxon>
        <taxon>Cytophagales</taxon>
        <taxon>Fulvivirgaceae</taxon>
        <taxon>Chryseolinea</taxon>
    </lineage>
</organism>
<feature type="chain" id="PRO_5017443685" evidence="1">
    <location>
        <begin position="23"/>
        <end position="98"/>
    </location>
</feature>
<accession>A0A385SIL0</accession>
<evidence type="ECO:0000313" key="3">
    <source>
        <dbReference type="Proteomes" id="UP000266183"/>
    </source>
</evidence>
<reference evidence="3" key="1">
    <citation type="submission" date="2018-09" db="EMBL/GenBank/DDBJ databases">
        <title>Chryseolinea sp. KIS68-18 isolated from soil.</title>
        <authorList>
            <person name="Weon H.-Y."/>
            <person name="Kwon S.-W."/>
            <person name="Lee S.A."/>
        </authorList>
    </citation>
    <scope>NUCLEOTIDE SEQUENCE [LARGE SCALE GENOMIC DNA]</scope>
    <source>
        <strain evidence="3">KIS68-18</strain>
    </source>
</reference>
<proteinExistence type="predicted"/>
<protein>
    <submittedName>
        <fullName evidence="2">Uncharacterized protein</fullName>
    </submittedName>
</protein>
<name>A0A385SIL0_9BACT</name>
<evidence type="ECO:0000313" key="2">
    <source>
        <dbReference type="EMBL" id="AYB31069.1"/>
    </source>
</evidence>
<dbReference type="Proteomes" id="UP000266183">
    <property type="component" value="Chromosome"/>
</dbReference>
<dbReference type="OrthoDB" id="884632at2"/>
<dbReference type="KEGG" id="chk:D4L85_11005"/>
<feature type="signal peptide" evidence="1">
    <location>
        <begin position="1"/>
        <end position="22"/>
    </location>
</feature>
<keyword evidence="1" id="KW-0732">Signal</keyword>
<gene>
    <name evidence="2" type="ORF">D4L85_11005</name>
</gene>
<dbReference type="RefSeq" id="WP_119754353.1">
    <property type="nucleotide sequence ID" value="NZ_CP032382.1"/>
</dbReference>
<keyword evidence="3" id="KW-1185">Reference proteome</keyword>
<dbReference type="EMBL" id="CP032382">
    <property type="protein sequence ID" value="AYB31069.1"/>
    <property type="molecule type" value="Genomic_DNA"/>
</dbReference>
<sequence length="98" mass="11172">MKRLVLLSAFALLALTTAFAQASPSPVYWVVETNPKHTNYSIVRFYDAGNALVHEVTIDGAYINIKKAKYRKKLDQLLKQYNDRDAVASKKNRSRRSI</sequence>
<evidence type="ECO:0000256" key="1">
    <source>
        <dbReference type="SAM" id="SignalP"/>
    </source>
</evidence>
<dbReference type="AlphaFoldDB" id="A0A385SIL0"/>